<protein>
    <submittedName>
        <fullName evidence="5">(salmon louse) hypothetical protein</fullName>
    </submittedName>
</protein>
<dbReference type="GO" id="GO:0016020">
    <property type="term" value="C:membrane"/>
    <property type="evidence" value="ECO:0007669"/>
    <property type="project" value="UniProtKB-SubCell"/>
</dbReference>
<proteinExistence type="predicted"/>
<name>A0A7R8H804_LEPSM</name>
<evidence type="ECO:0000256" key="1">
    <source>
        <dbReference type="ARBA" id="ARBA00004141"/>
    </source>
</evidence>
<dbReference type="EMBL" id="HG994583">
    <property type="protein sequence ID" value="CAF2913678.1"/>
    <property type="molecule type" value="Genomic_DNA"/>
</dbReference>
<keyword evidence="4" id="KW-0472">Membrane</keyword>
<keyword evidence="3" id="KW-1133">Transmembrane helix</keyword>
<sequence>MDVTSRAFFIMYMHEKKYCIKSHFCPFAVTSNNNKIPAMNNPAYNSEEKEVPALAPSRDVELSFSTPKKKNPKSFIKKYFFEGQKLNQEHEKAISNLPSNASIKDIILIKYRKLVGVLIPLTFFQVIWWTLAVRHDYFQYFPDKYIMSITMIFGAIIAGMTSEGGGAVAFPVMTLVLHISPAIARDFSLMIQATGMTAAAFTIFFMKIQLEYHSITICSLGALFGMITGLEVIDGMLDGPTKKLGFVCIWFSFAFALFLLNRQHKRKTYDSIHGFGLWHGMVLFVVGFLGGIFSAISGSGVDICSFSILTLLFRVSEKVATPTSIVLMAINTCVGFFWRELMSKDGIDTEAWEYFAVCVPIVVVCAPFGSFLSSHFHRQVLAFLIYILDTIALITAFIVIPITWQRGVLSVCLVFGGFIFFFILSFLGAKFLEREERKQNRDSDITLNA</sequence>
<dbReference type="OrthoDB" id="189301at2759"/>
<dbReference type="PANTHER" id="PTHR31154:SF4">
    <property type="entry name" value="MEMBRANE TRANSPORTER PROTEIN"/>
    <property type="match status" value="1"/>
</dbReference>
<accession>A0A7R8H804</accession>
<evidence type="ECO:0000313" key="5">
    <source>
        <dbReference type="EMBL" id="CAF2913678.1"/>
    </source>
</evidence>
<evidence type="ECO:0000256" key="2">
    <source>
        <dbReference type="ARBA" id="ARBA00022692"/>
    </source>
</evidence>
<gene>
    <name evidence="5" type="ORF">LSAA_8419</name>
</gene>
<keyword evidence="2" id="KW-0812">Transmembrane</keyword>
<dbReference type="PANTHER" id="PTHR31154">
    <property type="entry name" value="MEMBRANE TRANSPORTER PROTEIN"/>
    <property type="match status" value="1"/>
</dbReference>
<dbReference type="Pfam" id="PF01925">
    <property type="entry name" value="TauE"/>
    <property type="match status" value="1"/>
</dbReference>
<evidence type="ECO:0000313" key="6">
    <source>
        <dbReference type="Proteomes" id="UP000675881"/>
    </source>
</evidence>
<reference evidence="5" key="1">
    <citation type="submission" date="2021-02" db="EMBL/GenBank/DDBJ databases">
        <authorList>
            <person name="Bekaert M."/>
        </authorList>
    </citation>
    <scope>NUCLEOTIDE SEQUENCE</scope>
    <source>
        <strain evidence="5">IoA-00</strain>
    </source>
</reference>
<evidence type="ECO:0000256" key="3">
    <source>
        <dbReference type="ARBA" id="ARBA00022989"/>
    </source>
</evidence>
<dbReference type="AlphaFoldDB" id="A0A7R8H804"/>
<comment type="subcellular location">
    <subcellularLocation>
        <location evidence="1">Membrane</location>
        <topology evidence="1">Multi-pass membrane protein</topology>
    </subcellularLocation>
</comment>
<evidence type="ECO:0000256" key="4">
    <source>
        <dbReference type="ARBA" id="ARBA00023136"/>
    </source>
</evidence>
<dbReference type="Proteomes" id="UP000675881">
    <property type="component" value="Chromosome 4"/>
</dbReference>
<dbReference type="InterPro" id="IPR002781">
    <property type="entry name" value="TM_pro_TauE-like"/>
</dbReference>
<keyword evidence="6" id="KW-1185">Reference proteome</keyword>
<organism evidence="5 6">
    <name type="scientific">Lepeophtheirus salmonis</name>
    <name type="common">Salmon louse</name>
    <name type="synonym">Caligus salmonis</name>
    <dbReference type="NCBI Taxonomy" id="72036"/>
    <lineage>
        <taxon>Eukaryota</taxon>
        <taxon>Metazoa</taxon>
        <taxon>Ecdysozoa</taxon>
        <taxon>Arthropoda</taxon>
        <taxon>Crustacea</taxon>
        <taxon>Multicrustacea</taxon>
        <taxon>Hexanauplia</taxon>
        <taxon>Copepoda</taxon>
        <taxon>Siphonostomatoida</taxon>
        <taxon>Caligidae</taxon>
        <taxon>Lepeophtheirus</taxon>
    </lineage>
</organism>